<evidence type="ECO:0000256" key="1">
    <source>
        <dbReference type="SAM" id="Coils"/>
    </source>
</evidence>
<sequence length="435" mass="48334">MSIVEGGVRFPLYPLLINFLQTINASPCQLSINVFRIVMGVVALNRLLGVHLTPKEILFLYSYSCPGSDSRSSCHLRARNVNIKLVNGLPSSIKATTTISLSFLVLGLLGDQPSRIYLSRLEIPEHVINLEDIKKVLSANILVDRFGQPRLAPLLLGYTLQLSTFLEGPAVPRDVSEMAPPINPYQVMGKKSKEASLSKGKGKARESTQAKKSRRPIFEVIASEQATPSADSGSTVPDHQTQLPQIVELDKPEEKEDPAPRKKKKKRPSLKDPLQVPDRPITRSRAKKINEVTQGLVNSTWDEASKSPTIKAAQGVHTIESRVFSLRESLKDKEVEHSKAMAEVMENATANYKALEQEHFKALNNMKEAEERARTEAAQKTQIKAEVIQLREKVKKLEAEFIQSISNAREDGKQEVMGEVKAQLQGVFNGGFRDE</sequence>
<proteinExistence type="predicted"/>
<feature type="region of interest" description="Disordered" evidence="2">
    <location>
        <begin position="177"/>
        <end position="290"/>
    </location>
</feature>
<feature type="coiled-coil region" evidence="1">
    <location>
        <begin position="338"/>
        <end position="400"/>
    </location>
</feature>
<accession>A0A2N9GAY4</accession>
<evidence type="ECO:0000313" key="3">
    <source>
        <dbReference type="EMBL" id="SPC96655.1"/>
    </source>
</evidence>
<reference evidence="3" key="1">
    <citation type="submission" date="2018-02" db="EMBL/GenBank/DDBJ databases">
        <authorList>
            <person name="Cohen D.B."/>
            <person name="Kent A.D."/>
        </authorList>
    </citation>
    <scope>NUCLEOTIDE SEQUENCE</scope>
</reference>
<gene>
    <name evidence="3" type="ORF">FSB_LOCUS24537</name>
</gene>
<feature type="compositionally biased region" description="Basic and acidic residues" evidence="2">
    <location>
        <begin position="248"/>
        <end position="260"/>
    </location>
</feature>
<feature type="compositionally biased region" description="Polar residues" evidence="2">
    <location>
        <begin position="224"/>
        <end position="244"/>
    </location>
</feature>
<keyword evidence="1" id="KW-0175">Coiled coil</keyword>
<dbReference type="EMBL" id="OIVN01001688">
    <property type="protein sequence ID" value="SPC96655.1"/>
    <property type="molecule type" value="Genomic_DNA"/>
</dbReference>
<name>A0A2N9GAY4_FAGSY</name>
<organism evidence="3">
    <name type="scientific">Fagus sylvatica</name>
    <name type="common">Beechnut</name>
    <dbReference type="NCBI Taxonomy" id="28930"/>
    <lineage>
        <taxon>Eukaryota</taxon>
        <taxon>Viridiplantae</taxon>
        <taxon>Streptophyta</taxon>
        <taxon>Embryophyta</taxon>
        <taxon>Tracheophyta</taxon>
        <taxon>Spermatophyta</taxon>
        <taxon>Magnoliopsida</taxon>
        <taxon>eudicotyledons</taxon>
        <taxon>Gunneridae</taxon>
        <taxon>Pentapetalae</taxon>
        <taxon>rosids</taxon>
        <taxon>fabids</taxon>
        <taxon>Fagales</taxon>
        <taxon>Fagaceae</taxon>
        <taxon>Fagus</taxon>
    </lineage>
</organism>
<evidence type="ECO:0000256" key="2">
    <source>
        <dbReference type="SAM" id="MobiDB-lite"/>
    </source>
</evidence>
<dbReference type="AlphaFoldDB" id="A0A2N9GAY4"/>
<protein>
    <submittedName>
        <fullName evidence="3">Uncharacterized protein</fullName>
    </submittedName>
</protein>